<dbReference type="PANTHER" id="PTHR24276:SF98">
    <property type="entry name" value="FI18310P1-RELATED"/>
    <property type="match status" value="1"/>
</dbReference>
<evidence type="ECO:0000256" key="5">
    <source>
        <dbReference type="ARBA" id="ARBA00023157"/>
    </source>
</evidence>
<dbReference type="InterPro" id="IPR050430">
    <property type="entry name" value="Peptidase_S1"/>
</dbReference>
<dbReference type="InterPro" id="IPR033116">
    <property type="entry name" value="TRYPSIN_SER"/>
</dbReference>
<dbReference type="InterPro" id="IPR043504">
    <property type="entry name" value="Peptidase_S1_PA_chymotrypsin"/>
</dbReference>
<dbReference type="SMART" id="SM00020">
    <property type="entry name" value="Tryp_SPc"/>
    <property type="match status" value="1"/>
</dbReference>
<accession>A0AAU9TU47</accession>
<name>A0AAU9TU47_EUPED</name>
<evidence type="ECO:0000313" key="10">
    <source>
        <dbReference type="Proteomes" id="UP001153954"/>
    </source>
</evidence>
<keyword evidence="7" id="KW-0732">Signal</keyword>
<dbReference type="PRINTS" id="PR00722">
    <property type="entry name" value="CHYMOTRYPSIN"/>
</dbReference>
<comment type="similarity">
    <text evidence="1">Belongs to the peptidase S1 family.</text>
</comment>
<evidence type="ECO:0000256" key="4">
    <source>
        <dbReference type="ARBA" id="ARBA00022825"/>
    </source>
</evidence>
<dbReference type="GO" id="GO:0006508">
    <property type="term" value="P:proteolysis"/>
    <property type="evidence" value="ECO:0007669"/>
    <property type="project" value="UniProtKB-KW"/>
</dbReference>
<evidence type="ECO:0000256" key="7">
    <source>
        <dbReference type="SAM" id="SignalP"/>
    </source>
</evidence>
<reference evidence="9" key="1">
    <citation type="submission" date="2022-03" db="EMBL/GenBank/DDBJ databases">
        <authorList>
            <person name="Tunstrom K."/>
        </authorList>
    </citation>
    <scope>NUCLEOTIDE SEQUENCE</scope>
</reference>
<evidence type="ECO:0000256" key="3">
    <source>
        <dbReference type="ARBA" id="ARBA00022801"/>
    </source>
</evidence>
<dbReference type="AlphaFoldDB" id="A0AAU9TU47"/>
<feature type="chain" id="PRO_5043358949" description="Peptidase S1 domain-containing protein" evidence="7">
    <location>
        <begin position="17"/>
        <end position="294"/>
    </location>
</feature>
<proteinExistence type="inferred from homology"/>
<dbReference type="Proteomes" id="UP001153954">
    <property type="component" value="Unassembled WGS sequence"/>
</dbReference>
<evidence type="ECO:0000313" key="9">
    <source>
        <dbReference type="EMBL" id="CAH2090401.1"/>
    </source>
</evidence>
<keyword evidence="4 6" id="KW-0720">Serine protease</keyword>
<feature type="signal peptide" evidence="7">
    <location>
        <begin position="1"/>
        <end position="16"/>
    </location>
</feature>
<dbReference type="PROSITE" id="PS50240">
    <property type="entry name" value="TRYPSIN_DOM"/>
    <property type="match status" value="1"/>
</dbReference>
<sequence>MKLAVILLSLIVYVSASAYPQISYDFSPYGYLTKYGIPEAERIREAEEKILTNGRITGGSPASTGQFKYQAGLLSEITGIPDRRGICGASLVSPNRLLTAAHCWFDGQNQAWRLTVVLGSNFLNFGGTRILTSDVLMHPLWFPLLVRNDIAVIRLPNNVPLSDTIGTVALPVGLLSIQTFENEVGTASGFGITADGAGISNDQFLSFVSMNILSRNDCSRAFPLQATAATLCTRTVGGTSTCRGDSGGPLVVQRYGNPVLVGITSFGLAFGCQLGYPAAFVRVTSYLSFINENL</sequence>
<keyword evidence="3 6" id="KW-0378">Hydrolase</keyword>
<evidence type="ECO:0000256" key="1">
    <source>
        <dbReference type="ARBA" id="ARBA00007664"/>
    </source>
</evidence>
<evidence type="ECO:0000259" key="8">
    <source>
        <dbReference type="PROSITE" id="PS50240"/>
    </source>
</evidence>
<dbReference type="InterPro" id="IPR018114">
    <property type="entry name" value="TRYPSIN_HIS"/>
</dbReference>
<evidence type="ECO:0000256" key="2">
    <source>
        <dbReference type="ARBA" id="ARBA00022670"/>
    </source>
</evidence>
<gene>
    <name evidence="9" type="ORF">EEDITHA_LOCUS6363</name>
</gene>
<evidence type="ECO:0000256" key="6">
    <source>
        <dbReference type="RuleBase" id="RU363034"/>
    </source>
</evidence>
<dbReference type="EMBL" id="CAKOGL010000009">
    <property type="protein sequence ID" value="CAH2090401.1"/>
    <property type="molecule type" value="Genomic_DNA"/>
</dbReference>
<feature type="domain" description="Peptidase S1" evidence="8">
    <location>
        <begin position="56"/>
        <end position="294"/>
    </location>
</feature>
<dbReference type="PROSITE" id="PS00135">
    <property type="entry name" value="TRYPSIN_SER"/>
    <property type="match status" value="1"/>
</dbReference>
<dbReference type="SUPFAM" id="SSF50494">
    <property type="entry name" value="Trypsin-like serine proteases"/>
    <property type="match status" value="1"/>
</dbReference>
<dbReference type="Gene3D" id="2.40.10.10">
    <property type="entry name" value="Trypsin-like serine proteases"/>
    <property type="match status" value="1"/>
</dbReference>
<comment type="caution">
    <text evidence="9">The sequence shown here is derived from an EMBL/GenBank/DDBJ whole genome shotgun (WGS) entry which is preliminary data.</text>
</comment>
<dbReference type="InterPro" id="IPR001254">
    <property type="entry name" value="Trypsin_dom"/>
</dbReference>
<dbReference type="PANTHER" id="PTHR24276">
    <property type="entry name" value="POLYSERASE-RELATED"/>
    <property type="match status" value="1"/>
</dbReference>
<dbReference type="Pfam" id="PF00089">
    <property type="entry name" value="Trypsin"/>
    <property type="match status" value="1"/>
</dbReference>
<dbReference type="PROSITE" id="PS00134">
    <property type="entry name" value="TRYPSIN_HIS"/>
    <property type="match status" value="1"/>
</dbReference>
<dbReference type="InterPro" id="IPR001314">
    <property type="entry name" value="Peptidase_S1A"/>
</dbReference>
<keyword evidence="2 6" id="KW-0645">Protease</keyword>
<dbReference type="CDD" id="cd00190">
    <property type="entry name" value="Tryp_SPc"/>
    <property type="match status" value="1"/>
</dbReference>
<dbReference type="InterPro" id="IPR009003">
    <property type="entry name" value="Peptidase_S1_PA"/>
</dbReference>
<dbReference type="GO" id="GO:0004252">
    <property type="term" value="F:serine-type endopeptidase activity"/>
    <property type="evidence" value="ECO:0007669"/>
    <property type="project" value="InterPro"/>
</dbReference>
<keyword evidence="10" id="KW-1185">Reference proteome</keyword>
<keyword evidence="5" id="KW-1015">Disulfide bond</keyword>
<organism evidence="9 10">
    <name type="scientific">Euphydryas editha</name>
    <name type="common">Edith's checkerspot</name>
    <dbReference type="NCBI Taxonomy" id="104508"/>
    <lineage>
        <taxon>Eukaryota</taxon>
        <taxon>Metazoa</taxon>
        <taxon>Ecdysozoa</taxon>
        <taxon>Arthropoda</taxon>
        <taxon>Hexapoda</taxon>
        <taxon>Insecta</taxon>
        <taxon>Pterygota</taxon>
        <taxon>Neoptera</taxon>
        <taxon>Endopterygota</taxon>
        <taxon>Lepidoptera</taxon>
        <taxon>Glossata</taxon>
        <taxon>Ditrysia</taxon>
        <taxon>Papilionoidea</taxon>
        <taxon>Nymphalidae</taxon>
        <taxon>Nymphalinae</taxon>
        <taxon>Euphydryas</taxon>
    </lineage>
</organism>
<protein>
    <recommendedName>
        <fullName evidence="8">Peptidase S1 domain-containing protein</fullName>
    </recommendedName>
</protein>